<name>A0A7L7L6D8_9BACT</name>
<organism evidence="3 4">
    <name type="scientific">Adhaeribacter radiodurans</name>
    <dbReference type="NCBI Taxonomy" id="2745197"/>
    <lineage>
        <taxon>Bacteria</taxon>
        <taxon>Pseudomonadati</taxon>
        <taxon>Bacteroidota</taxon>
        <taxon>Cytophagia</taxon>
        <taxon>Cytophagales</taxon>
        <taxon>Hymenobacteraceae</taxon>
        <taxon>Adhaeribacter</taxon>
    </lineage>
</organism>
<keyword evidence="1" id="KW-0175">Coiled coil</keyword>
<dbReference type="RefSeq" id="WP_182415501.1">
    <property type="nucleotide sequence ID" value="NZ_CP055153.1"/>
</dbReference>
<feature type="transmembrane region" description="Helical" evidence="2">
    <location>
        <begin position="154"/>
        <end position="172"/>
    </location>
</feature>
<evidence type="ECO:0000256" key="1">
    <source>
        <dbReference type="SAM" id="Coils"/>
    </source>
</evidence>
<protein>
    <submittedName>
        <fullName evidence="3">Uncharacterized protein</fullName>
    </submittedName>
</protein>
<sequence length="185" mass="21576">MKIIFFAILFSLITWQSYAFVQDDSLRVLLTQREKLVKDYQFYNAQNSNFWGKKSKKDLLRIIDTLKGIIRNDSKIINTIKTSTLRKAATLTVEQNKVAEQVKDDKVAITNTIYTLKTQIANLDNLQKSRQRKINELTEEVNQERAKRSDRDKIIALTAMLLIGMLLYIFNLRRKLSLSAGKFRK</sequence>
<dbReference type="Proteomes" id="UP000514509">
    <property type="component" value="Chromosome"/>
</dbReference>
<proteinExistence type="predicted"/>
<gene>
    <name evidence="3" type="ORF">HUW48_09825</name>
</gene>
<evidence type="ECO:0000313" key="4">
    <source>
        <dbReference type="Proteomes" id="UP000514509"/>
    </source>
</evidence>
<keyword evidence="2" id="KW-1133">Transmembrane helix</keyword>
<dbReference type="EMBL" id="CP055153">
    <property type="protein sequence ID" value="QMU28314.1"/>
    <property type="molecule type" value="Genomic_DNA"/>
</dbReference>
<keyword evidence="2" id="KW-0812">Transmembrane</keyword>
<accession>A0A7L7L6D8</accession>
<feature type="coiled-coil region" evidence="1">
    <location>
        <begin position="116"/>
        <end position="147"/>
    </location>
</feature>
<evidence type="ECO:0000256" key="2">
    <source>
        <dbReference type="SAM" id="Phobius"/>
    </source>
</evidence>
<evidence type="ECO:0000313" key="3">
    <source>
        <dbReference type="EMBL" id="QMU28314.1"/>
    </source>
</evidence>
<reference evidence="3 4" key="1">
    <citation type="submission" date="2020-08" db="EMBL/GenBank/DDBJ databases">
        <title>Adhaeribacter dokdonensis sp. nov., isolated from the rhizosphere of Elymus tsukushiensis, a plant native to the Dokdo Islands, Republic of Korea.</title>
        <authorList>
            <person name="Ghim S.Y."/>
        </authorList>
    </citation>
    <scope>NUCLEOTIDE SEQUENCE [LARGE SCALE GENOMIC DNA]</scope>
    <source>
        <strain evidence="3 4">KUDC8001</strain>
    </source>
</reference>
<dbReference type="KEGG" id="add:HUW48_09825"/>
<dbReference type="AlphaFoldDB" id="A0A7L7L6D8"/>
<keyword evidence="2" id="KW-0472">Membrane</keyword>
<keyword evidence="4" id="KW-1185">Reference proteome</keyword>